<dbReference type="Proteomes" id="UP000215914">
    <property type="component" value="Unassembled WGS sequence"/>
</dbReference>
<proteinExistence type="predicted"/>
<dbReference type="EMBL" id="MNCJ02000318">
    <property type="protein sequence ID" value="KAF5814886.1"/>
    <property type="molecule type" value="Genomic_DNA"/>
</dbReference>
<gene>
    <name evidence="2" type="ORF">HanXRQr2_Chr03g0116181</name>
</gene>
<name>A0A9K3JFV3_HELAN</name>
<keyword evidence="1" id="KW-0812">Transmembrane</keyword>
<organism evidence="2 3">
    <name type="scientific">Helianthus annuus</name>
    <name type="common">Common sunflower</name>
    <dbReference type="NCBI Taxonomy" id="4232"/>
    <lineage>
        <taxon>Eukaryota</taxon>
        <taxon>Viridiplantae</taxon>
        <taxon>Streptophyta</taxon>
        <taxon>Embryophyta</taxon>
        <taxon>Tracheophyta</taxon>
        <taxon>Spermatophyta</taxon>
        <taxon>Magnoliopsida</taxon>
        <taxon>eudicotyledons</taxon>
        <taxon>Gunneridae</taxon>
        <taxon>Pentapetalae</taxon>
        <taxon>asterids</taxon>
        <taxon>campanulids</taxon>
        <taxon>Asterales</taxon>
        <taxon>Asteraceae</taxon>
        <taxon>Asteroideae</taxon>
        <taxon>Heliantheae alliance</taxon>
        <taxon>Heliantheae</taxon>
        <taxon>Helianthus</taxon>
    </lineage>
</organism>
<sequence>MFFLETTCMLSYLPLLFSFHLSNIYVTYVLTLDMLHLFYYVLILVPLFDSLCVFCAYISMCGTCFIVLLFMYHS</sequence>
<comment type="caution">
    <text evidence="2">The sequence shown here is derived from an EMBL/GenBank/DDBJ whole genome shotgun (WGS) entry which is preliminary data.</text>
</comment>
<evidence type="ECO:0000256" key="1">
    <source>
        <dbReference type="SAM" id="Phobius"/>
    </source>
</evidence>
<dbReference type="AlphaFoldDB" id="A0A9K3JFV3"/>
<reference evidence="2" key="2">
    <citation type="submission" date="2020-06" db="EMBL/GenBank/DDBJ databases">
        <title>Helianthus annuus Genome sequencing and assembly Release 2.</title>
        <authorList>
            <person name="Gouzy J."/>
            <person name="Langlade N."/>
            <person name="Munos S."/>
        </authorList>
    </citation>
    <scope>NUCLEOTIDE SEQUENCE</scope>
    <source>
        <tissue evidence="2">Leaves</tissue>
    </source>
</reference>
<evidence type="ECO:0000313" key="2">
    <source>
        <dbReference type="EMBL" id="KAF5814886.1"/>
    </source>
</evidence>
<accession>A0A9K3JFV3</accession>
<keyword evidence="3" id="KW-1185">Reference proteome</keyword>
<evidence type="ECO:0000313" key="3">
    <source>
        <dbReference type="Proteomes" id="UP000215914"/>
    </source>
</evidence>
<dbReference type="Gramene" id="mRNA:HanXRQr2_Chr03g0116181">
    <property type="protein sequence ID" value="CDS:HanXRQr2_Chr03g0116181.1"/>
    <property type="gene ID" value="HanXRQr2_Chr03g0116181"/>
</dbReference>
<feature type="transmembrane region" description="Helical" evidence="1">
    <location>
        <begin position="37"/>
        <end position="70"/>
    </location>
</feature>
<reference evidence="2" key="1">
    <citation type="journal article" date="2017" name="Nature">
        <title>The sunflower genome provides insights into oil metabolism, flowering and Asterid evolution.</title>
        <authorList>
            <person name="Badouin H."/>
            <person name="Gouzy J."/>
            <person name="Grassa C.J."/>
            <person name="Murat F."/>
            <person name="Staton S.E."/>
            <person name="Cottret L."/>
            <person name="Lelandais-Briere C."/>
            <person name="Owens G.L."/>
            <person name="Carrere S."/>
            <person name="Mayjonade B."/>
            <person name="Legrand L."/>
            <person name="Gill N."/>
            <person name="Kane N.C."/>
            <person name="Bowers J.E."/>
            <person name="Hubner S."/>
            <person name="Bellec A."/>
            <person name="Berard A."/>
            <person name="Berges H."/>
            <person name="Blanchet N."/>
            <person name="Boniface M.C."/>
            <person name="Brunel D."/>
            <person name="Catrice O."/>
            <person name="Chaidir N."/>
            <person name="Claudel C."/>
            <person name="Donnadieu C."/>
            <person name="Faraut T."/>
            <person name="Fievet G."/>
            <person name="Helmstetter N."/>
            <person name="King M."/>
            <person name="Knapp S.J."/>
            <person name="Lai Z."/>
            <person name="Le Paslier M.C."/>
            <person name="Lippi Y."/>
            <person name="Lorenzon L."/>
            <person name="Mandel J.R."/>
            <person name="Marage G."/>
            <person name="Marchand G."/>
            <person name="Marquand E."/>
            <person name="Bret-Mestries E."/>
            <person name="Morien E."/>
            <person name="Nambeesan S."/>
            <person name="Nguyen T."/>
            <person name="Pegot-Espagnet P."/>
            <person name="Pouilly N."/>
            <person name="Raftis F."/>
            <person name="Sallet E."/>
            <person name="Schiex T."/>
            <person name="Thomas J."/>
            <person name="Vandecasteele C."/>
            <person name="Vares D."/>
            <person name="Vear F."/>
            <person name="Vautrin S."/>
            <person name="Crespi M."/>
            <person name="Mangin B."/>
            <person name="Burke J.M."/>
            <person name="Salse J."/>
            <person name="Munos S."/>
            <person name="Vincourt P."/>
            <person name="Rieseberg L.H."/>
            <person name="Langlade N.B."/>
        </authorList>
    </citation>
    <scope>NUCLEOTIDE SEQUENCE</scope>
    <source>
        <tissue evidence="2">Leaves</tissue>
    </source>
</reference>
<protein>
    <submittedName>
        <fullName evidence="2">Uncharacterized protein</fullName>
    </submittedName>
</protein>
<keyword evidence="1" id="KW-1133">Transmembrane helix</keyword>
<keyword evidence="1" id="KW-0472">Membrane</keyword>